<dbReference type="Proteomes" id="UP000235533">
    <property type="component" value="Unassembled WGS sequence"/>
</dbReference>
<organism evidence="2 3">
    <name type="scientific">Vibrio splendidus</name>
    <dbReference type="NCBI Taxonomy" id="29497"/>
    <lineage>
        <taxon>Bacteria</taxon>
        <taxon>Pseudomonadati</taxon>
        <taxon>Pseudomonadota</taxon>
        <taxon>Gammaproteobacteria</taxon>
        <taxon>Vibrionales</taxon>
        <taxon>Vibrionaceae</taxon>
        <taxon>Vibrio</taxon>
    </lineage>
</organism>
<dbReference type="AlphaFoldDB" id="A0A2N7JVH0"/>
<feature type="signal peptide" evidence="1">
    <location>
        <begin position="1"/>
        <end position="19"/>
    </location>
</feature>
<feature type="chain" id="PRO_5014750110" description="DUF4402 domain-containing protein" evidence="1">
    <location>
        <begin position="20"/>
        <end position="155"/>
    </location>
</feature>
<dbReference type="PROSITE" id="PS51257">
    <property type="entry name" value="PROKAR_LIPOPROTEIN"/>
    <property type="match status" value="1"/>
</dbReference>
<evidence type="ECO:0000313" key="3">
    <source>
        <dbReference type="Proteomes" id="UP000235533"/>
    </source>
</evidence>
<dbReference type="RefSeq" id="WP_102551292.1">
    <property type="nucleotide sequence ID" value="NZ_MCZF01000035.1"/>
</dbReference>
<gene>
    <name evidence="2" type="ORF">BCT54_18600</name>
</gene>
<evidence type="ECO:0008006" key="4">
    <source>
        <dbReference type="Google" id="ProtNLM"/>
    </source>
</evidence>
<sequence>MLRFIVAFILISLSSCTLAFNNHSTLSFNKHVRERCGLEVINNQGEMSFGQDYDGRAIVLKLESNRKDSRLLLKLQHIDLGSTNEPRLSQLVRFKVETPVLYEGDIDYWRQGVEFPVEHLASNQEVEIKARITIPESQVTAGEFHLNMEWAVECL</sequence>
<dbReference type="EMBL" id="MCZF01000035">
    <property type="protein sequence ID" value="PMM63654.1"/>
    <property type="molecule type" value="Genomic_DNA"/>
</dbReference>
<evidence type="ECO:0000256" key="1">
    <source>
        <dbReference type="SAM" id="SignalP"/>
    </source>
</evidence>
<accession>A0A2N7JVH0</accession>
<evidence type="ECO:0000313" key="2">
    <source>
        <dbReference type="EMBL" id="PMM63654.1"/>
    </source>
</evidence>
<reference evidence="3" key="1">
    <citation type="submission" date="2016-07" db="EMBL/GenBank/DDBJ databases">
        <title>Nontailed viruses are major unrecognized killers of bacteria in the ocean.</title>
        <authorList>
            <person name="Kauffman K."/>
            <person name="Hussain F."/>
            <person name="Yang J."/>
            <person name="Arevalo P."/>
            <person name="Brown J."/>
            <person name="Cutler M."/>
            <person name="Kelly L."/>
            <person name="Polz M.F."/>
        </authorList>
    </citation>
    <scope>NUCLEOTIDE SEQUENCE [LARGE SCALE GENOMIC DNA]</scope>
    <source>
        <strain evidence="3">10N.261.48.B5</strain>
    </source>
</reference>
<keyword evidence="1" id="KW-0732">Signal</keyword>
<name>A0A2N7JVH0_VIBSP</name>
<protein>
    <recommendedName>
        <fullName evidence="4">DUF4402 domain-containing protein</fullName>
    </recommendedName>
</protein>
<comment type="caution">
    <text evidence="2">The sequence shown here is derived from an EMBL/GenBank/DDBJ whole genome shotgun (WGS) entry which is preliminary data.</text>
</comment>
<proteinExistence type="predicted"/>